<sequence>MKFYESCLSKVGQGGFWDMIVIDGVVGVGKSTLMNILEKEGYVPFEEPVVDNPILEKFYYDRERYSFPLQIFFLNKRFKNIKDASKIKNAVMDRSIYGDIIFAKMLKDKGEMSKEEFDLYMELFENMIEHCKAPKLLVYLEIGVDEAMKRINKRGREYEKVVERSYWEELNNNYREYFDEYNISPIIKINVDNMDFENNLEHREMLLNEIHKKLEEINTIKEIIA</sequence>
<keyword evidence="3" id="KW-0418">Kinase</keyword>
<dbReference type="InterPro" id="IPR027417">
    <property type="entry name" value="P-loop_NTPase"/>
</dbReference>
<comment type="caution">
    <text evidence="3">The sequence shown here is derived from an EMBL/GenBank/DDBJ whole genome shotgun (WGS) entry which is preliminary data.</text>
</comment>
<feature type="domain" description="Deoxynucleoside kinase" evidence="2">
    <location>
        <begin position="20"/>
        <end position="212"/>
    </location>
</feature>
<proteinExistence type="inferred from homology"/>
<evidence type="ECO:0000256" key="1">
    <source>
        <dbReference type="ARBA" id="ARBA00007420"/>
    </source>
</evidence>
<dbReference type="RefSeq" id="WP_021285792.1">
    <property type="nucleotide sequence ID" value="NZ_JAGGLL010000039.1"/>
</dbReference>
<dbReference type="InterPro" id="IPR002624">
    <property type="entry name" value="DCK/DGK"/>
</dbReference>
<evidence type="ECO:0000313" key="4">
    <source>
        <dbReference type="Proteomes" id="UP001519308"/>
    </source>
</evidence>
<evidence type="ECO:0000313" key="3">
    <source>
        <dbReference type="EMBL" id="MBP2023835.1"/>
    </source>
</evidence>
<dbReference type="InterPro" id="IPR050566">
    <property type="entry name" value="Deoxyribonucleoside_kinase"/>
</dbReference>
<keyword evidence="3" id="KW-0808">Transferase</keyword>
<gene>
    <name evidence="3" type="ORF">J2Z44_003677</name>
</gene>
<dbReference type="CDD" id="cd01673">
    <property type="entry name" value="dNK"/>
    <property type="match status" value="1"/>
</dbReference>
<comment type="similarity">
    <text evidence="1">Belongs to the DCK/DGK family.</text>
</comment>
<keyword evidence="4" id="KW-1185">Reference proteome</keyword>
<dbReference type="Pfam" id="PF01712">
    <property type="entry name" value="dNK"/>
    <property type="match status" value="1"/>
</dbReference>
<dbReference type="EMBL" id="JAGGLL010000039">
    <property type="protein sequence ID" value="MBP2023835.1"/>
    <property type="molecule type" value="Genomic_DNA"/>
</dbReference>
<dbReference type="PANTHER" id="PTHR10513:SF35">
    <property type="entry name" value="DEOXYADENOSINE KINASE"/>
    <property type="match status" value="1"/>
</dbReference>
<protein>
    <submittedName>
        <fullName evidence="3">Deoxyadenosine/deoxycytidine kinase</fullName>
    </submittedName>
</protein>
<accession>A0ABS4K913</accession>
<dbReference type="PANTHER" id="PTHR10513">
    <property type="entry name" value="DEOXYNUCLEOSIDE KINASE"/>
    <property type="match status" value="1"/>
</dbReference>
<dbReference type="Gene3D" id="3.40.50.300">
    <property type="entry name" value="P-loop containing nucleotide triphosphate hydrolases"/>
    <property type="match status" value="1"/>
</dbReference>
<evidence type="ECO:0000259" key="2">
    <source>
        <dbReference type="Pfam" id="PF01712"/>
    </source>
</evidence>
<reference evidence="3 4" key="1">
    <citation type="submission" date="2021-03" db="EMBL/GenBank/DDBJ databases">
        <title>Genomic Encyclopedia of Type Strains, Phase IV (KMG-IV): sequencing the most valuable type-strain genomes for metagenomic binning, comparative biology and taxonomic classification.</title>
        <authorList>
            <person name="Goeker M."/>
        </authorList>
    </citation>
    <scope>NUCLEOTIDE SEQUENCE [LARGE SCALE GENOMIC DNA]</scope>
    <source>
        <strain evidence="3 4">DSM 28650</strain>
    </source>
</reference>
<dbReference type="InterPro" id="IPR031314">
    <property type="entry name" value="DNK_dom"/>
</dbReference>
<dbReference type="Proteomes" id="UP001519308">
    <property type="component" value="Unassembled WGS sequence"/>
</dbReference>
<dbReference type="GO" id="GO:0016301">
    <property type="term" value="F:kinase activity"/>
    <property type="evidence" value="ECO:0007669"/>
    <property type="project" value="UniProtKB-KW"/>
</dbReference>
<organism evidence="3 4">
    <name type="scientific">Clostridium punense</name>
    <dbReference type="NCBI Taxonomy" id="1054297"/>
    <lineage>
        <taxon>Bacteria</taxon>
        <taxon>Bacillati</taxon>
        <taxon>Bacillota</taxon>
        <taxon>Clostridia</taxon>
        <taxon>Eubacteriales</taxon>
        <taxon>Clostridiaceae</taxon>
        <taxon>Clostridium</taxon>
    </lineage>
</organism>
<dbReference type="PIRSF" id="PIRSF000705">
    <property type="entry name" value="DNK"/>
    <property type="match status" value="1"/>
</dbReference>
<dbReference type="SUPFAM" id="SSF52540">
    <property type="entry name" value="P-loop containing nucleoside triphosphate hydrolases"/>
    <property type="match status" value="1"/>
</dbReference>
<name>A0ABS4K913_9CLOT</name>